<comment type="similarity">
    <text evidence="2">Belongs to the NAB family.</text>
</comment>
<dbReference type="InterPro" id="IPR006988">
    <property type="entry name" value="Nab_N"/>
</dbReference>
<dbReference type="GO" id="GO:0005634">
    <property type="term" value="C:nucleus"/>
    <property type="evidence" value="ECO:0007669"/>
    <property type="project" value="UniProtKB-SubCell"/>
</dbReference>
<evidence type="ECO:0000256" key="1">
    <source>
        <dbReference type="ARBA" id="ARBA00004123"/>
    </source>
</evidence>
<dbReference type="Gene3D" id="1.20.120.2010">
    <property type="entry name" value="NAB conserved domain 2"/>
    <property type="match status" value="1"/>
</dbReference>
<evidence type="ECO:0000259" key="8">
    <source>
        <dbReference type="Pfam" id="PF04904"/>
    </source>
</evidence>
<evidence type="ECO:0000256" key="2">
    <source>
        <dbReference type="ARBA" id="ARBA00008864"/>
    </source>
</evidence>
<name>A0A1W4X5X3_AGRPL</name>
<reference evidence="11" key="1">
    <citation type="submission" date="2025-08" db="UniProtKB">
        <authorList>
            <consortium name="RefSeq"/>
        </authorList>
    </citation>
    <scope>IDENTIFICATION</scope>
    <source>
        <tissue evidence="11">Entire body</tissue>
    </source>
</reference>
<organism evidence="10 11">
    <name type="scientific">Agrilus planipennis</name>
    <name type="common">Emerald ash borer</name>
    <name type="synonym">Agrilus marcopoli</name>
    <dbReference type="NCBI Taxonomy" id="224129"/>
    <lineage>
        <taxon>Eukaryota</taxon>
        <taxon>Metazoa</taxon>
        <taxon>Ecdysozoa</taxon>
        <taxon>Arthropoda</taxon>
        <taxon>Hexapoda</taxon>
        <taxon>Insecta</taxon>
        <taxon>Pterygota</taxon>
        <taxon>Neoptera</taxon>
        <taxon>Endopterygota</taxon>
        <taxon>Coleoptera</taxon>
        <taxon>Polyphaga</taxon>
        <taxon>Elateriformia</taxon>
        <taxon>Buprestoidea</taxon>
        <taxon>Buprestidae</taxon>
        <taxon>Agrilinae</taxon>
        <taxon>Agrilus</taxon>
    </lineage>
</organism>
<feature type="domain" description="Nab N-terminal" evidence="8">
    <location>
        <begin position="83"/>
        <end position="159"/>
    </location>
</feature>
<dbReference type="InterPro" id="IPR038398">
    <property type="entry name" value="NCD2_sf"/>
</dbReference>
<dbReference type="GeneID" id="108741268"/>
<feature type="compositionally biased region" description="Low complexity" evidence="7">
    <location>
        <begin position="228"/>
        <end position="248"/>
    </location>
</feature>
<evidence type="ECO:0000256" key="5">
    <source>
        <dbReference type="ARBA" id="ARBA00023163"/>
    </source>
</evidence>
<dbReference type="KEGG" id="apln:108741268"/>
<sequence>MDSELATVDDSRSSSACSVVRMSPKTVATTPVPSATPPITTTPLFPQTTASPLSLFYRNSSPSILKKIMSKNHNKTIYPTSYPSNLAELQLFRVMQNASLLFYYDTLLEMGGDDVHQLCDAGEEEFLEIMSLVGMASKPLHVRRLQKSLQEWVSNPNKFKTPLIPGEDFDVEISSPRISSNYGYQSTIEASNQETNKIPYTIPISGESSSLPTTANSSLHIMSKRPYSPLDGPSCPPSSSSSPGASSSSVNIIPTLTELQIAKIAAAAEKISKQLPQVEPKPFSNKKKMCKELDLVMSMSEHDPKRMEEIRRYAAIYGRFDCKRKPEKQLTLHEVSVNEAAAQICRFVPSLLTRRDELFPLARQIVKESGLNYSKTHVSSSISNKFYGEISETQHGMKIGLKHSLSESEQSVDKKIKLDIDGKSDLSNSSYSNTGSAGGFDAANFSKIFQDNHEACLAQSPIRLFFQHHSKNNNLKDSGGRNVSSTENEDSLENSFVYSNCSSPVQVTDNDNDNTLTGNDSNQTGEDKKDAEIRNDHNKMSPNIQVIAASGDNIIAVANPALVMSTSIIPRKLENLS</sequence>
<dbReference type="PANTHER" id="PTHR12623">
    <property type="entry name" value="NGFI-A BINDING PROTEIN"/>
    <property type="match status" value="1"/>
</dbReference>
<evidence type="ECO:0000256" key="6">
    <source>
        <dbReference type="ARBA" id="ARBA00023242"/>
    </source>
</evidence>
<feature type="region of interest" description="Disordered" evidence="7">
    <location>
        <begin position="503"/>
        <end position="538"/>
    </location>
</feature>
<dbReference type="FunCoup" id="A0A1W4X5X3">
    <property type="interactions" value="184"/>
</dbReference>
<keyword evidence="4" id="KW-0805">Transcription regulation</keyword>
<dbReference type="InterPro" id="IPR006989">
    <property type="entry name" value="NAB_co-repressor_dom"/>
</dbReference>
<keyword evidence="3" id="KW-0678">Repressor</keyword>
<evidence type="ECO:0000313" key="10">
    <source>
        <dbReference type="Proteomes" id="UP000192223"/>
    </source>
</evidence>
<accession>A0A1W4X5X3</accession>
<feature type="region of interest" description="Disordered" evidence="7">
    <location>
        <begin position="223"/>
        <end position="248"/>
    </location>
</feature>
<dbReference type="PANTHER" id="PTHR12623:SF10">
    <property type="entry name" value="NGFI-A-BINDING PROTEIN HOMOLOG"/>
    <property type="match status" value="1"/>
</dbReference>
<dbReference type="InterPro" id="IPR039040">
    <property type="entry name" value="NAB_fam"/>
</dbReference>
<evidence type="ECO:0000256" key="4">
    <source>
        <dbReference type="ARBA" id="ARBA00023015"/>
    </source>
</evidence>
<evidence type="ECO:0000256" key="3">
    <source>
        <dbReference type="ARBA" id="ARBA00022491"/>
    </source>
</evidence>
<dbReference type="Pfam" id="PF04905">
    <property type="entry name" value="NCD2"/>
    <property type="match status" value="1"/>
</dbReference>
<dbReference type="Proteomes" id="UP000192223">
    <property type="component" value="Unplaced"/>
</dbReference>
<comment type="subcellular location">
    <subcellularLocation>
        <location evidence="1">Nucleus</location>
    </subcellularLocation>
</comment>
<evidence type="ECO:0000259" key="9">
    <source>
        <dbReference type="Pfam" id="PF04905"/>
    </source>
</evidence>
<dbReference type="AlphaFoldDB" id="A0A1W4X5X3"/>
<feature type="domain" description="NAB co-repressor" evidence="9">
    <location>
        <begin position="256"/>
        <end position="377"/>
    </location>
</feature>
<keyword evidence="6" id="KW-0539">Nucleus</keyword>
<dbReference type="GO" id="GO:0003712">
    <property type="term" value="F:transcription coregulator activity"/>
    <property type="evidence" value="ECO:0007669"/>
    <property type="project" value="InterPro"/>
</dbReference>
<feature type="compositionally biased region" description="Basic and acidic residues" evidence="7">
    <location>
        <begin position="525"/>
        <end position="538"/>
    </location>
</feature>
<dbReference type="STRING" id="224129.A0A1W4X5X3"/>
<dbReference type="FunFam" id="1.20.120.2010:FF:000001">
    <property type="entry name" value="NGFI-A-binding protein 1 isoform X1"/>
    <property type="match status" value="1"/>
</dbReference>
<keyword evidence="10" id="KW-1185">Reference proteome</keyword>
<dbReference type="Pfam" id="PF04904">
    <property type="entry name" value="SAM_NCD1"/>
    <property type="match status" value="1"/>
</dbReference>
<dbReference type="OrthoDB" id="10028556at2759"/>
<dbReference type="CTD" id="3346237"/>
<protein>
    <submittedName>
        <fullName evidence="11">NGFI-A-binding protein homolog isoform X1</fullName>
    </submittedName>
</protein>
<evidence type="ECO:0000313" key="11">
    <source>
        <dbReference type="RefSeq" id="XP_018331501.1"/>
    </source>
</evidence>
<dbReference type="GO" id="GO:0045892">
    <property type="term" value="P:negative regulation of DNA-templated transcription"/>
    <property type="evidence" value="ECO:0007669"/>
    <property type="project" value="InterPro"/>
</dbReference>
<dbReference type="RefSeq" id="XP_018331501.1">
    <property type="nucleotide sequence ID" value="XM_018475999.1"/>
</dbReference>
<dbReference type="InParanoid" id="A0A1W4X5X3"/>
<gene>
    <name evidence="11" type="primary">LOC108741268</name>
</gene>
<evidence type="ECO:0000256" key="7">
    <source>
        <dbReference type="SAM" id="MobiDB-lite"/>
    </source>
</evidence>
<keyword evidence="5" id="KW-0804">Transcription</keyword>
<proteinExistence type="inferred from homology"/>